<dbReference type="AlphaFoldDB" id="A0AA88AP90"/>
<comment type="caution">
    <text evidence="1">The sequence shown here is derived from an EMBL/GenBank/DDBJ whole genome shotgun (WGS) entry which is preliminary data.</text>
</comment>
<dbReference type="EMBL" id="BTGU01000025">
    <property type="protein sequence ID" value="GMN47506.1"/>
    <property type="molecule type" value="Genomic_DNA"/>
</dbReference>
<sequence length="70" mass="7799">MEVCAPYLRERVDNPCKGWFTIYEIVFLLGLTFPMPRLASAMLVGPTNAELVEHQSQHSSTCRSKGPNCG</sequence>
<proteinExistence type="predicted"/>
<name>A0AA88AP90_FICCA</name>
<protein>
    <submittedName>
        <fullName evidence="1">Uncharacterized protein</fullName>
    </submittedName>
</protein>
<accession>A0AA88AP90</accession>
<organism evidence="1 2">
    <name type="scientific">Ficus carica</name>
    <name type="common">Common fig</name>
    <dbReference type="NCBI Taxonomy" id="3494"/>
    <lineage>
        <taxon>Eukaryota</taxon>
        <taxon>Viridiplantae</taxon>
        <taxon>Streptophyta</taxon>
        <taxon>Embryophyta</taxon>
        <taxon>Tracheophyta</taxon>
        <taxon>Spermatophyta</taxon>
        <taxon>Magnoliopsida</taxon>
        <taxon>eudicotyledons</taxon>
        <taxon>Gunneridae</taxon>
        <taxon>Pentapetalae</taxon>
        <taxon>rosids</taxon>
        <taxon>fabids</taxon>
        <taxon>Rosales</taxon>
        <taxon>Moraceae</taxon>
        <taxon>Ficeae</taxon>
        <taxon>Ficus</taxon>
    </lineage>
</organism>
<reference evidence="1" key="1">
    <citation type="submission" date="2023-07" db="EMBL/GenBank/DDBJ databases">
        <title>draft genome sequence of fig (Ficus carica).</title>
        <authorList>
            <person name="Takahashi T."/>
            <person name="Nishimura K."/>
        </authorList>
    </citation>
    <scope>NUCLEOTIDE SEQUENCE</scope>
</reference>
<keyword evidence="2" id="KW-1185">Reference proteome</keyword>
<gene>
    <name evidence="1" type="ORF">TIFTF001_016679</name>
</gene>
<dbReference type="Proteomes" id="UP001187192">
    <property type="component" value="Unassembled WGS sequence"/>
</dbReference>
<evidence type="ECO:0000313" key="2">
    <source>
        <dbReference type="Proteomes" id="UP001187192"/>
    </source>
</evidence>
<evidence type="ECO:0000313" key="1">
    <source>
        <dbReference type="EMBL" id="GMN47506.1"/>
    </source>
</evidence>